<dbReference type="InterPro" id="IPR000847">
    <property type="entry name" value="LysR_HTH_N"/>
</dbReference>
<feature type="domain" description="HTH lysR-type" evidence="8">
    <location>
        <begin position="1"/>
        <end position="53"/>
    </location>
</feature>
<dbReference type="Pfam" id="PF03466">
    <property type="entry name" value="LysR_substrate"/>
    <property type="match status" value="1"/>
</dbReference>
<dbReference type="InterPro" id="IPR058163">
    <property type="entry name" value="LysR-type_TF_proteobact-type"/>
</dbReference>
<evidence type="ECO:0000259" key="8">
    <source>
        <dbReference type="PROSITE" id="PS50931"/>
    </source>
</evidence>
<dbReference type="GO" id="GO:0003677">
    <property type="term" value="F:DNA binding"/>
    <property type="evidence" value="ECO:0007669"/>
    <property type="project" value="UniProtKB-KW"/>
</dbReference>
<evidence type="ECO:0000256" key="3">
    <source>
        <dbReference type="ARBA" id="ARBA00023125"/>
    </source>
</evidence>
<dbReference type="PANTHER" id="PTHR30537:SF80">
    <property type="entry name" value="TRANSCRIPTIONAL REGULATOR"/>
    <property type="match status" value="1"/>
</dbReference>
<evidence type="ECO:0000256" key="2">
    <source>
        <dbReference type="ARBA" id="ARBA00023015"/>
    </source>
</evidence>
<evidence type="ECO:0000256" key="7">
    <source>
        <dbReference type="ARBA" id="ARBA00083243"/>
    </source>
</evidence>
<protein>
    <recommendedName>
        <fullName evidence="6">HTH-type transcriptional regulator TtuA</fullName>
    </recommendedName>
    <alternativeName>
        <fullName evidence="7">Tartrate utilization transcriptional regulator</fullName>
    </alternativeName>
</protein>
<reference evidence="9 10" key="1">
    <citation type="submission" date="2016-08" db="EMBL/GenBank/DDBJ databases">
        <authorList>
            <person name="Seilhamer J.J."/>
        </authorList>
    </citation>
    <scope>NUCLEOTIDE SEQUENCE [LARGE SCALE GENOMIC DNA]</scope>
    <source>
        <strain evidence="9 10">P1-7</strain>
    </source>
</reference>
<evidence type="ECO:0000313" key="9">
    <source>
        <dbReference type="EMBL" id="SCB49808.1"/>
    </source>
</evidence>
<dbReference type="Gene3D" id="1.10.10.10">
    <property type="entry name" value="Winged helix-like DNA-binding domain superfamily/Winged helix DNA-binding domain"/>
    <property type="match status" value="1"/>
</dbReference>
<dbReference type="SUPFAM" id="SSF46785">
    <property type="entry name" value="Winged helix' DNA-binding domain"/>
    <property type="match status" value="1"/>
</dbReference>
<dbReference type="AlphaFoldDB" id="A0A1C3XC31"/>
<dbReference type="InterPro" id="IPR036388">
    <property type="entry name" value="WH-like_DNA-bd_sf"/>
</dbReference>
<dbReference type="EMBL" id="FMAF01000031">
    <property type="protein sequence ID" value="SCB49808.1"/>
    <property type="molecule type" value="Genomic_DNA"/>
</dbReference>
<proteinExistence type="inferred from homology"/>
<organism evidence="9 10">
    <name type="scientific">Rhizobium lusitanum</name>
    <dbReference type="NCBI Taxonomy" id="293958"/>
    <lineage>
        <taxon>Bacteria</taxon>
        <taxon>Pseudomonadati</taxon>
        <taxon>Pseudomonadota</taxon>
        <taxon>Alphaproteobacteria</taxon>
        <taxon>Hyphomicrobiales</taxon>
        <taxon>Rhizobiaceae</taxon>
        <taxon>Rhizobium/Agrobacterium group</taxon>
        <taxon>Rhizobium</taxon>
    </lineage>
</organism>
<keyword evidence="4" id="KW-0804">Transcription</keyword>
<evidence type="ECO:0000256" key="6">
    <source>
        <dbReference type="ARBA" id="ARBA00067332"/>
    </source>
</evidence>
<evidence type="ECO:0000256" key="4">
    <source>
        <dbReference type="ARBA" id="ARBA00023163"/>
    </source>
</evidence>
<evidence type="ECO:0000256" key="1">
    <source>
        <dbReference type="ARBA" id="ARBA00009437"/>
    </source>
</evidence>
<sequence>MEAFVRVIDTGSFSAAARQLHIGQPAISKTIAQLEDRLGVKLVLRSNKGLTPTEAGQNFYDRARRAIEEADEADLAARGAGAALTGRLRVCVAVTFGRLHVIPILPEFLEHHPALEIEIIMDDRSVDLVEEGIDVAIRMGSMRDSTLTARKIGECQRLAMGTPAYFERWGEPQEPKDLTRHQATSLTQPNLGVLWKFRQGSTEIAVTVGSRVRVTAGEGVREAVLAGLGLTVSSEWMFAPELKSGAVRPALTDWQLPTLDLWAVFPTGRRTSMKARMLADFVEAQLAAKVGLTKASQPL</sequence>
<dbReference type="PROSITE" id="PS50931">
    <property type="entry name" value="HTH_LYSR"/>
    <property type="match status" value="1"/>
</dbReference>
<dbReference type="InterPro" id="IPR036390">
    <property type="entry name" value="WH_DNA-bd_sf"/>
</dbReference>
<dbReference type="PRINTS" id="PR00039">
    <property type="entry name" value="HTHLYSR"/>
</dbReference>
<dbReference type="FunFam" id="1.10.10.10:FF:000001">
    <property type="entry name" value="LysR family transcriptional regulator"/>
    <property type="match status" value="1"/>
</dbReference>
<dbReference type="SUPFAM" id="SSF53850">
    <property type="entry name" value="Periplasmic binding protein-like II"/>
    <property type="match status" value="1"/>
</dbReference>
<keyword evidence="3 9" id="KW-0238">DNA-binding</keyword>
<dbReference type="RefSeq" id="WP_197072816.1">
    <property type="nucleotide sequence ID" value="NZ_FMAF01000031.1"/>
</dbReference>
<dbReference type="GO" id="GO:0003700">
    <property type="term" value="F:DNA-binding transcription factor activity"/>
    <property type="evidence" value="ECO:0007669"/>
    <property type="project" value="InterPro"/>
</dbReference>
<evidence type="ECO:0000256" key="5">
    <source>
        <dbReference type="ARBA" id="ARBA00054626"/>
    </source>
</evidence>
<dbReference type="CDD" id="cd08422">
    <property type="entry name" value="PBP2_CrgA_like"/>
    <property type="match status" value="1"/>
</dbReference>
<dbReference type="Pfam" id="PF00126">
    <property type="entry name" value="HTH_1"/>
    <property type="match status" value="1"/>
</dbReference>
<dbReference type="Proteomes" id="UP000199205">
    <property type="component" value="Unassembled WGS sequence"/>
</dbReference>
<comment type="similarity">
    <text evidence="1">Belongs to the LysR transcriptional regulatory family.</text>
</comment>
<dbReference type="Gene3D" id="3.40.190.290">
    <property type="match status" value="1"/>
</dbReference>
<keyword evidence="2" id="KW-0805">Transcription regulation</keyword>
<dbReference type="PANTHER" id="PTHR30537">
    <property type="entry name" value="HTH-TYPE TRANSCRIPTIONAL REGULATOR"/>
    <property type="match status" value="1"/>
</dbReference>
<comment type="function">
    <text evidence="5">Transcriptional regulator of the ttuABCDE tartrate utilization operon.</text>
</comment>
<accession>A0A1C3XC31</accession>
<evidence type="ECO:0000313" key="10">
    <source>
        <dbReference type="Proteomes" id="UP000199205"/>
    </source>
</evidence>
<dbReference type="InterPro" id="IPR005119">
    <property type="entry name" value="LysR_subst-bd"/>
</dbReference>
<name>A0A1C3XC31_9HYPH</name>
<gene>
    <name evidence="9" type="ORF">GA0061101_13143</name>
</gene>